<accession>I4B0U4</accession>
<dbReference type="CDD" id="cd04496">
    <property type="entry name" value="SSB_OBF"/>
    <property type="match status" value="1"/>
</dbReference>
<dbReference type="Gene3D" id="2.40.50.140">
    <property type="entry name" value="Nucleic acid-binding proteins"/>
    <property type="match status" value="1"/>
</dbReference>
<evidence type="ECO:0000313" key="5">
    <source>
        <dbReference type="EMBL" id="AFM10901.1"/>
    </source>
</evidence>
<dbReference type="OrthoDB" id="9809878at2"/>
<proteinExistence type="predicted"/>
<dbReference type="RefSeq" id="WP_014801422.1">
    <property type="nucleotide sequence ID" value="NC_018020.1"/>
</dbReference>
<dbReference type="KEGG" id="tpx:Turpa_0241"/>
<keyword evidence="1 2" id="KW-0238">DNA-binding</keyword>
<name>I4B0U4_TURPD</name>
<dbReference type="STRING" id="869212.Turpa_0241"/>
<keyword evidence="6" id="KW-1185">Reference proteome</keyword>
<dbReference type="AlphaFoldDB" id="I4B0U4"/>
<evidence type="ECO:0000256" key="1">
    <source>
        <dbReference type="ARBA" id="ARBA00023125"/>
    </source>
</evidence>
<dbReference type="GO" id="GO:0003697">
    <property type="term" value="F:single-stranded DNA binding"/>
    <property type="evidence" value="ECO:0007669"/>
    <property type="project" value="InterPro"/>
</dbReference>
<dbReference type="NCBIfam" id="TIGR00621">
    <property type="entry name" value="ssb"/>
    <property type="match status" value="1"/>
</dbReference>
<dbReference type="PROSITE" id="PS50935">
    <property type="entry name" value="SSB"/>
    <property type="match status" value="1"/>
</dbReference>
<reference evidence="5 6" key="1">
    <citation type="submission" date="2012-06" db="EMBL/GenBank/DDBJ databases">
        <title>The complete chromosome of genome of Turneriella parva DSM 21527.</title>
        <authorList>
            <consortium name="US DOE Joint Genome Institute (JGI-PGF)"/>
            <person name="Lucas S."/>
            <person name="Han J."/>
            <person name="Lapidus A."/>
            <person name="Bruce D."/>
            <person name="Goodwin L."/>
            <person name="Pitluck S."/>
            <person name="Peters L."/>
            <person name="Kyrpides N."/>
            <person name="Mavromatis K."/>
            <person name="Ivanova N."/>
            <person name="Mikhailova N."/>
            <person name="Chertkov O."/>
            <person name="Detter J.C."/>
            <person name="Tapia R."/>
            <person name="Han C."/>
            <person name="Land M."/>
            <person name="Hauser L."/>
            <person name="Markowitz V."/>
            <person name="Cheng J.-F."/>
            <person name="Hugenholtz P."/>
            <person name="Woyke T."/>
            <person name="Wu D."/>
            <person name="Gronow S."/>
            <person name="Wellnitz S."/>
            <person name="Brambilla E."/>
            <person name="Klenk H.-P."/>
            <person name="Eisen J.A."/>
        </authorList>
    </citation>
    <scope>NUCLEOTIDE SEQUENCE [LARGE SCALE GENOMIC DNA]</scope>
    <source>
        <strain evidence="6">ATCC BAA-1111 / DSM 21527 / NCTC 11395 / H</strain>
    </source>
</reference>
<protein>
    <recommendedName>
        <fullName evidence="3">Single-stranded DNA-binding protein</fullName>
    </recommendedName>
</protein>
<dbReference type="InterPro" id="IPR000424">
    <property type="entry name" value="Primosome_PriB/ssb"/>
</dbReference>
<evidence type="ECO:0000256" key="4">
    <source>
        <dbReference type="SAM" id="MobiDB-lite"/>
    </source>
</evidence>
<dbReference type="InterPro" id="IPR012340">
    <property type="entry name" value="NA-bd_OB-fold"/>
</dbReference>
<dbReference type="Proteomes" id="UP000006048">
    <property type="component" value="Chromosome"/>
</dbReference>
<evidence type="ECO:0000313" key="6">
    <source>
        <dbReference type="Proteomes" id="UP000006048"/>
    </source>
</evidence>
<evidence type="ECO:0000256" key="2">
    <source>
        <dbReference type="PROSITE-ProRule" id="PRU00252"/>
    </source>
</evidence>
<dbReference type="Pfam" id="PF00436">
    <property type="entry name" value="SSB"/>
    <property type="match status" value="1"/>
</dbReference>
<dbReference type="InterPro" id="IPR011344">
    <property type="entry name" value="ssDNA-bd"/>
</dbReference>
<organism evidence="5 6">
    <name type="scientific">Turneriella parva (strain ATCC BAA-1111 / DSM 21527 / NCTC 11395 / H)</name>
    <name type="common">Leptospira parva</name>
    <dbReference type="NCBI Taxonomy" id="869212"/>
    <lineage>
        <taxon>Bacteria</taxon>
        <taxon>Pseudomonadati</taxon>
        <taxon>Spirochaetota</taxon>
        <taxon>Spirochaetia</taxon>
        <taxon>Leptospirales</taxon>
        <taxon>Leptospiraceae</taxon>
        <taxon>Turneriella</taxon>
    </lineage>
</organism>
<dbReference type="SUPFAM" id="SSF50249">
    <property type="entry name" value="Nucleic acid-binding proteins"/>
    <property type="match status" value="1"/>
</dbReference>
<dbReference type="HOGENOM" id="CLU_1884881_0_0_12"/>
<sequence length="135" mass="15308">MNTLEDELGGESTPTEAGKDVGKARTQWNWIQLSGRISTDVEKKTVKDQTVISFALLFETQRKTDKEGSHANFIQIELWGKMAELFYPLLAKGMQILVTGELFQQRWVSKENQKAQKFCISAQALAISDHTYRPS</sequence>
<evidence type="ECO:0000256" key="3">
    <source>
        <dbReference type="RuleBase" id="RU000524"/>
    </source>
</evidence>
<dbReference type="EMBL" id="CP002959">
    <property type="protein sequence ID" value="AFM10901.1"/>
    <property type="molecule type" value="Genomic_DNA"/>
</dbReference>
<feature type="region of interest" description="Disordered" evidence="4">
    <location>
        <begin position="1"/>
        <end position="22"/>
    </location>
</feature>
<gene>
    <name evidence="5" type="ordered locus">Turpa_0241</name>
</gene>
<dbReference type="GO" id="GO:0006260">
    <property type="term" value="P:DNA replication"/>
    <property type="evidence" value="ECO:0007669"/>
    <property type="project" value="InterPro"/>
</dbReference>